<dbReference type="Pfam" id="PF26652">
    <property type="entry name" value="Zn_ribbon_double"/>
    <property type="match status" value="1"/>
</dbReference>
<accession>A0A9P4R921</accession>
<keyword evidence="3" id="KW-1185">Reference proteome</keyword>
<name>A0A9P4R921_9PLEO</name>
<reference evidence="2" key="1">
    <citation type="journal article" date="2020" name="Stud. Mycol.">
        <title>101 Dothideomycetes genomes: a test case for predicting lifestyles and emergence of pathogens.</title>
        <authorList>
            <person name="Haridas S."/>
            <person name="Albert R."/>
            <person name="Binder M."/>
            <person name="Bloem J."/>
            <person name="Labutti K."/>
            <person name="Salamov A."/>
            <person name="Andreopoulos B."/>
            <person name="Baker S."/>
            <person name="Barry K."/>
            <person name="Bills G."/>
            <person name="Bluhm B."/>
            <person name="Cannon C."/>
            <person name="Castanera R."/>
            <person name="Culley D."/>
            <person name="Daum C."/>
            <person name="Ezra D."/>
            <person name="Gonzalez J."/>
            <person name="Henrissat B."/>
            <person name="Kuo A."/>
            <person name="Liang C."/>
            <person name="Lipzen A."/>
            <person name="Lutzoni F."/>
            <person name="Magnuson J."/>
            <person name="Mondo S."/>
            <person name="Nolan M."/>
            <person name="Ohm R."/>
            <person name="Pangilinan J."/>
            <person name="Park H.-J."/>
            <person name="Ramirez L."/>
            <person name="Alfaro M."/>
            <person name="Sun H."/>
            <person name="Tritt A."/>
            <person name="Yoshinaga Y."/>
            <person name="Zwiers L.-H."/>
            <person name="Turgeon B."/>
            <person name="Goodwin S."/>
            <person name="Spatafora J."/>
            <person name="Crous P."/>
            <person name="Grigoriev I."/>
        </authorList>
    </citation>
    <scope>NUCLEOTIDE SEQUENCE</scope>
    <source>
        <strain evidence="2">CBS 125425</strain>
    </source>
</reference>
<organism evidence="2 3">
    <name type="scientific">Polyplosphaeria fusca</name>
    <dbReference type="NCBI Taxonomy" id="682080"/>
    <lineage>
        <taxon>Eukaryota</taxon>
        <taxon>Fungi</taxon>
        <taxon>Dikarya</taxon>
        <taxon>Ascomycota</taxon>
        <taxon>Pezizomycotina</taxon>
        <taxon>Dothideomycetes</taxon>
        <taxon>Pleosporomycetidae</taxon>
        <taxon>Pleosporales</taxon>
        <taxon>Tetraplosphaeriaceae</taxon>
        <taxon>Polyplosphaeria</taxon>
    </lineage>
</organism>
<evidence type="ECO:0000313" key="2">
    <source>
        <dbReference type="EMBL" id="KAF2740330.1"/>
    </source>
</evidence>
<sequence length="247" mass="27790">MATTTFNKYTTSTNGGLGAVSSFLKRLGLYNRKTVTLKGVPMHAHPADQSFGFIKVRVARLQRAAIDTIRRNSYDEYDGGLRGGVCHIWRANRKDVDGVWECGNCRLENGIVQIPGEHPFGFLKCKRCRTAWNAKMPSTHTLLPFDKMASISTQNAYMGSENIPSGVVCGECGLTHRDTPMWEGRVAFRNKCPCGASHSRTWTRFVIGSNKDYRYGDPDALYAESLKHRLKVSTSRPVQNQKHRNFR</sequence>
<proteinExistence type="predicted"/>
<gene>
    <name evidence="2" type="ORF">EJ04DRAFT_518656</name>
</gene>
<dbReference type="Proteomes" id="UP000799444">
    <property type="component" value="Unassembled WGS sequence"/>
</dbReference>
<feature type="domain" description="Probable double zinc ribbon" evidence="1">
    <location>
        <begin position="98"/>
        <end position="220"/>
    </location>
</feature>
<dbReference type="AlphaFoldDB" id="A0A9P4R921"/>
<dbReference type="InterPro" id="IPR058253">
    <property type="entry name" value="Zn_ribbon_double"/>
</dbReference>
<evidence type="ECO:0000313" key="3">
    <source>
        <dbReference type="Proteomes" id="UP000799444"/>
    </source>
</evidence>
<comment type="caution">
    <text evidence="2">The sequence shown here is derived from an EMBL/GenBank/DDBJ whole genome shotgun (WGS) entry which is preliminary data.</text>
</comment>
<evidence type="ECO:0000259" key="1">
    <source>
        <dbReference type="Pfam" id="PF26652"/>
    </source>
</evidence>
<protein>
    <recommendedName>
        <fullName evidence="1">Probable double zinc ribbon domain-containing protein</fullName>
    </recommendedName>
</protein>
<dbReference type="OrthoDB" id="3793432at2759"/>
<dbReference type="EMBL" id="ML996100">
    <property type="protein sequence ID" value="KAF2740330.1"/>
    <property type="molecule type" value="Genomic_DNA"/>
</dbReference>